<dbReference type="EMBL" id="CP091196">
    <property type="protein sequence ID" value="UQS22711.1"/>
    <property type="molecule type" value="Genomic_DNA"/>
</dbReference>
<feature type="chain" id="PRO_5047508593" description="Lipase" evidence="5">
    <location>
        <begin position="29"/>
        <end position="376"/>
    </location>
</feature>
<feature type="region of interest" description="Disordered" evidence="4">
    <location>
        <begin position="304"/>
        <end position="376"/>
    </location>
</feature>
<keyword evidence="5" id="KW-0732">Signal</keyword>
<name>A0ABY4NRM3_9PSEU</name>
<dbReference type="InterPro" id="IPR029058">
    <property type="entry name" value="AB_hydrolase_fold"/>
</dbReference>
<keyword evidence="1" id="KW-0378">Hydrolase</keyword>
<sequence length="376" mass="38834">MVKPRSTIRRLALLTAAAFALTVVPASAGTALALPEPSGPFAVGVTELHLVDQARDRELMATVRYPAIHDRGPRAPFLTPGAAAVIAEADAARLGMDPARLDYGFATNARSGAPVAAGHLPVVLYTPGAEQPRALATTQLEELASRGYVTVAFDHPGETSVVEFPDGRLVRGALPPQSVEVGRRMIATRVADARFVLDQLEVLARGGNPDAEGRALPARLGRSLDLTRIGMFGHSAGGFTTAETMLADPRIDAGADLDGSMAYSQRDRIFGQAVEQGLDQPFLLMSAGDHSAATDGSWQEFLSNQRGQASSGTWPAASTSATPTTSSCCPGSASIRRSPRPGSATSTPPTAWTSSAPASSSSSTSGSTAASGRSSG</sequence>
<proteinExistence type="predicted"/>
<protein>
    <recommendedName>
        <fullName evidence="8">Lipase</fullName>
    </recommendedName>
</protein>
<dbReference type="PANTHER" id="PTHR10272:SF0">
    <property type="entry name" value="PLATELET-ACTIVATING FACTOR ACETYLHYDROLASE"/>
    <property type="match status" value="1"/>
</dbReference>
<evidence type="ECO:0000256" key="3">
    <source>
        <dbReference type="ARBA" id="ARBA00023098"/>
    </source>
</evidence>
<evidence type="ECO:0000256" key="1">
    <source>
        <dbReference type="ARBA" id="ARBA00022801"/>
    </source>
</evidence>
<evidence type="ECO:0000313" key="6">
    <source>
        <dbReference type="EMBL" id="UQS22711.1"/>
    </source>
</evidence>
<keyword evidence="2" id="KW-0442">Lipid degradation</keyword>
<organism evidence="6 7">
    <name type="scientific">Amycolatopsis thermalba</name>
    <dbReference type="NCBI Taxonomy" id="944492"/>
    <lineage>
        <taxon>Bacteria</taxon>
        <taxon>Bacillati</taxon>
        <taxon>Actinomycetota</taxon>
        <taxon>Actinomycetes</taxon>
        <taxon>Pseudonocardiales</taxon>
        <taxon>Pseudonocardiaceae</taxon>
        <taxon>Amycolatopsis</taxon>
    </lineage>
</organism>
<accession>A0ABY4NRM3</accession>
<gene>
    <name evidence="6" type="ORF">L1857_07710</name>
</gene>
<dbReference type="Proteomes" id="UP000830158">
    <property type="component" value="Chromosome"/>
</dbReference>
<evidence type="ECO:0000256" key="5">
    <source>
        <dbReference type="SAM" id="SignalP"/>
    </source>
</evidence>
<dbReference type="Gene3D" id="3.40.50.1820">
    <property type="entry name" value="alpha/beta hydrolase"/>
    <property type="match status" value="1"/>
</dbReference>
<feature type="signal peptide" evidence="5">
    <location>
        <begin position="1"/>
        <end position="28"/>
    </location>
</feature>
<evidence type="ECO:0000256" key="4">
    <source>
        <dbReference type="SAM" id="MobiDB-lite"/>
    </source>
</evidence>
<dbReference type="PANTHER" id="PTHR10272">
    <property type="entry name" value="PLATELET-ACTIVATING FACTOR ACETYLHYDROLASE"/>
    <property type="match status" value="1"/>
</dbReference>
<dbReference type="SUPFAM" id="SSF53474">
    <property type="entry name" value="alpha/beta-Hydrolases"/>
    <property type="match status" value="1"/>
</dbReference>
<evidence type="ECO:0008006" key="8">
    <source>
        <dbReference type="Google" id="ProtNLM"/>
    </source>
</evidence>
<evidence type="ECO:0000313" key="7">
    <source>
        <dbReference type="Proteomes" id="UP000830158"/>
    </source>
</evidence>
<dbReference type="RefSeq" id="WP_249464715.1">
    <property type="nucleotide sequence ID" value="NZ_CP091196.1"/>
</dbReference>
<keyword evidence="3" id="KW-0443">Lipid metabolism</keyword>
<keyword evidence="7" id="KW-1185">Reference proteome</keyword>
<feature type="compositionally biased region" description="Low complexity" evidence="4">
    <location>
        <begin position="309"/>
        <end position="376"/>
    </location>
</feature>
<reference evidence="6" key="1">
    <citation type="submission" date="2022-01" db="EMBL/GenBank/DDBJ databases">
        <title>PSI-footprinting approach for the identification of protein synthesis inhibitor producers.</title>
        <authorList>
            <person name="Handel F."/>
            <person name="Kulik A."/>
            <person name="Wex K.W."/>
            <person name="Berscheid A."/>
            <person name="Saur J.S."/>
            <person name="Winkler A."/>
            <person name="Wibberg D."/>
            <person name="Kalinowski J."/>
            <person name="Broetz-Oesterhelt H."/>
            <person name="Mast Y."/>
        </authorList>
    </citation>
    <scope>NUCLEOTIDE SEQUENCE</scope>
    <source>
        <strain evidence="6">KNN 49.3e</strain>
    </source>
</reference>
<evidence type="ECO:0000256" key="2">
    <source>
        <dbReference type="ARBA" id="ARBA00022963"/>
    </source>
</evidence>